<dbReference type="InterPro" id="IPR029058">
    <property type="entry name" value="AB_hydrolase_fold"/>
</dbReference>
<protein>
    <submittedName>
        <fullName evidence="3">Thioesterase</fullName>
    </submittedName>
</protein>
<evidence type="ECO:0000256" key="1">
    <source>
        <dbReference type="ARBA" id="ARBA00007169"/>
    </source>
</evidence>
<dbReference type="PANTHER" id="PTHR11487:SF0">
    <property type="entry name" value="S-ACYL FATTY ACID SYNTHASE THIOESTERASE, MEDIUM CHAIN"/>
    <property type="match status" value="1"/>
</dbReference>
<feature type="domain" description="Thioesterase" evidence="2">
    <location>
        <begin position="7"/>
        <end position="229"/>
    </location>
</feature>
<name>A0ABS5F3P4_9PROT</name>
<evidence type="ECO:0000313" key="3">
    <source>
        <dbReference type="EMBL" id="MBR0667167.1"/>
    </source>
</evidence>
<dbReference type="InterPro" id="IPR012223">
    <property type="entry name" value="TEII"/>
</dbReference>
<dbReference type="RefSeq" id="WP_211854949.1">
    <property type="nucleotide sequence ID" value="NZ_JAAGBB010000031.1"/>
</dbReference>
<dbReference type="Pfam" id="PF00975">
    <property type="entry name" value="Thioesterase"/>
    <property type="match status" value="1"/>
</dbReference>
<reference evidence="4" key="1">
    <citation type="journal article" date="2021" name="Syst. Appl. Microbiol.">
        <title>Roseomonas hellenica sp. nov., isolated from roots of wild-growing Alkanna tinctoria.</title>
        <authorList>
            <person name="Rat A."/>
            <person name="Naranjo H.D."/>
            <person name="Lebbe L."/>
            <person name="Cnockaert M."/>
            <person name="Krigas N."/>
            <person name="Grigoriadou K."/>
            <person name="Maloupa E."/>
            <person name="Willems A."/>
        </authorList>
    </citation>
    <scope>NUCLEOTIDE SEQUENCE [LARGE SCALE GENOMIC DNA]</scope>
    <source>
        <strain evidence="4">LMG 31523</strain>
    </source>
</reference>
<gene>
    <name evidence="3" type="ORF">GXW71_22595</name>
</gene>
<comment type="similarity">
    <text evidence="1">Belongs to the thioesterase family.</text>
</comment>
<dbReference type="EMBL" id="JAAGBB010000031">
    <property type="protein sequence ID" value="MBR0667167.1"/>
    <property type="molecule type" value="Genomic_DNA"/>
</dbReference>
<sequence>MAPTRLPLLCLPYSGASATVYARWRRSLPDWVTVKPIELPGRGERSDEPLWTDPHGLAAFLAAEIAPTLSAPYALFGHSLGALLAFELAHALMERGVPAPLLLFASGTEAPAVRDDTASRQPRSDEALKAELRDLQGTPEEVLADADLMRLTLPVLRADFLMCGHYAYRPRPPLPCRLHVLGGRQDRASRVALEAWGREGTSCTIDIFEGGHFFIHDQRASVLQAIQSSLEREMQHAPALAGLVPT</sequence>
<dbReference type="PANTHER" id="PTHR11487">
    <property type="entry name" value="THIOESTERASE"/>
    <property type="match status" value="1"/>
</dbReference>
<dbReference type="Gene3D" id="3.40.50.1820">
    <property type="entry name" value="alpha/beta hydrolase"/>
    <property type="match status" value="1"/>
</dbReference>
<evidence type="ECO:0000259" key="2">
    <source>
        <dbReference type="Pfam" id="PF00975"/>
    </source>
</evidence>
<dbReference type="InterPro" id="IPR001031">
    <property type="entry name" value="Thioesterase"/>
</dbReference>
<dbReference type="Proteomes" id="UP001196870">
    <property type="component" value="Unassembled WGS sequence"/>
</dbReference>
<organism evidence="3 4">
    <name type="scientific">Plastoroseomonas hellenica</name>
    <dbReference type="NCBI Taxonomy" id="2687306"/>
    <lineage>
        <taxon>Bacteria</taxon>
        <taxon>Pseudomonadati</taxon>
        <taxon>Pseudomonadota</taxon>
        <taxon>Alphaproteobacteria</taxon>
        <taxon>Acetobacterales</taxon>
        <taxon>Acetobacteraceae</taxon>
        <taxon>Plastoroseomonas</taxon>
    </lineage>
</organism>
<keyword evidence="4" id="KW-1185">Reference proteome</keyword>
<evidence type="ECO:0000313" key="4">
    <source>
        <dbReference type="Proteomes" id="UP001196870"/>
    </source>
</evidence>
<proteinExistence type="inferred from homology"/>
<dbReference type="SUPFAM" id="SSF53474">
    <property type="entry name" value="alpha/beta-Hydrolases"/>
    <property type="match status" value="1"/>
</dbReference>
<comment type="caution">
    <text evidence="3">The sequence shown here is derived from an EMBL/GenBank/DDBJ whole genome shotgun (WGS) entry which is preliminary data.</text>
</comment>
<accession>A0ABS5F3P4</accession>